<dbReference type="InterPro" id="IPR003663">
    <property type="entry name" value="Sugar/inositol_transpt"/>
</dbReference>
<dbReference type="AlphaFoldDB" id="A0A9P6LKJ7"/>
<dbReference type="GeneID" id="62162395"/>
<keyword evidence="3" id="KW-0813">Transport</keyword>
<evidence type="ECO:0000256" key="4">
    <source>
        <dbReference type="ARBA" id="ARBA00022692"/>
    </source>
</evidence>
<gene>
    <name evidence="10" type="ORF">CkaCkLH20_06604</name>
</gene>
<dbReference type="SUPFAM" id="SSF103473">
    <property type="entry name" value="MFS general substrate transporter"/>
    <property type="match status" value="1"/>
</dbReference>
<proteinExistence type="inferred from homology"/>
<dbReference type="InterPro" id="IPR050360">
    <property type="entry name" value="MFS_Sugar_Transporters"/>
</dbReference>
<feature type="region of interest" description="Disordered" evidence="7">
    <location>
        <begin position="447"/>
        <end position="483"/>
    </location>
</feature>
<feature type="domain" description="Major facilitator superfamily (MFS) profile" evidence="9">
    <location>
        <begin position="15"/>
        <end position="430"/>
    </location>
</feature>
<dbReference type="InterPro" id="IPR005828">
    <property type="entry name" value="MFS_sugar_transport-like"/>
</dbReference>
<name>A0A9P6LKJ7_9PEZI</name>
<dbReference type="Gene3D" id="1.20.1250.20">
    <property type="entry name" value="MFS general substrate transporter like domains"/>
    <property type="match status" value="1"/>
</dbReference>
<feature type="transmembrane region" description="Helical" evidence="8">
    <location>
        <begin position="84"/>
        <end position="103"/>
    </location>
</feature>
<feature type="transmembrane region" description="Helical" evidence="8">
    <location>
        <begin position="341"/>
        <end position="363"/>
    </location>
</feature>
<evidence type="ECO:0000313" key="10">
    <source>
        <dbReference type="EMBL" id="KAF9875672.1"/>
    </source>
</evidence>
<dbReference type="RefSeq" id="XP_038745133.1">
    <property type="nucleotide sequence ID" value="XM_038889321.1"/>
</dbReference>
<comment type="subcellular location">
    <subcellularLocation>
        <location evidence="1">Membrane</location>
        <topology evidence="1">Multi-pass membrane protein</topology>
    </subcellularLocation>
</comment>
<reference evidence="10" key="1">
    <citation type="submission" date="2020-03" db="EMBL/GenBank/DDBJ databases">
        <authorList>
            <person name="He L."/>
        </authorList>
    </citation>
    <scope>NUCLEOTIDE SEQUENCE</scope>
    <source>
        <strain evidence="10">CkLH20</strain>
    </source>
</reference>
<feature type="transmembrane region" description="Helical" evidence="8">
    <location>
        <begin position="312"/>
        <end position="335"/>
    </location>
</feature>
<dbReference type="PANTHER" id="PTHR48022:SF26">
    <property type="entry name" value="MAJOR FACILITATOR SUPERFAMILY (MFS) PROFILE DOMAIN-CONTAINING PROTEIN-RELATED"/>
    <property type="match status" value="1"/>
</dbReference>
<evidence type="ECO:0000256" key="2">
    <source>
        <dbReference type="ARBA" id="ARBA00010992"/>
    </source>
</evidence>
<evidence type="ECO:0000256" key="6">
    <source>
        <dbReference type="ARBA" id="ARBA00023136"/>
    </source>
</evidence>
<keyword evidence="11" id="KW-1185">Reference proteome</keyword>
<evidence type="ECO:0000256" key="8">
    <source>
        <dbReference type="SAM" id="Phobius"/>
    </source>
</evidence>
<comment type="similarity">
    <text evidence="2">Belongs to the major facilitator superfamily. Sugar transporter (TC 2.A.1.1) family.</text>
</comment>
<dbReference type="Pfam" id="PF00083">
    <property type="entry name" value="Sugar_tr"/>
    <property type="match status" value="1"/>
</dbReference>
<keyword evidence="4 8" id="KW-0812">Transmembrane</keyword>
<feature type="transmembrane region" description="Helical" evidence="8">
    <location>
        <begin position="283"/>
        <end position="300"/>
    </location>
</feature>
<feature type="transmembrane region" description="Helical" evidence="8">
    <location>
        <begin position="57"/>
        <end position="77"/>
    </location>
</feature>
<feature type="transmembrane region" description="Helical" evidence="8">
    <location>
        <begin position="12"/>
        <end position="37"/>
    </location>
</feature>
<dbReference type="PANTHER" id="PTHR48022">
    <property type="entry name" value="PLASTIDIC GLUCOSE TRANSPORTER 4"/>
    <property type="match status" value="1"/>
</dbReference>
<evidence type="ECO:0000259" key="9">
    <source>
        <dbReference type="PROSITE" id="PS50850"/>
    </source>
</evidence>
<evidence type="ECO:0000256" key="1">
    <source>
        <dbReference type="ARBA" id="ARBA00004141"/>
    </source>
</evidence>
<accession>A0A9P6LKJ7</accession>
<dbReference type="InterPro" id="IPR020846">
    <property type="entry name" value="MFS_dom"/>
</dbReference>
<dbReference type="Proteomes" id="UP000781932">
    <property type="component" value="Unassembled WGS sequence"/>
</dbReference>
<comment type="caution">
    <text evidence="10">The sequence shown here is derived from an EMBL/GenBank/DDBJ whole genome shotgun (WGS) entry which is preliminary data.</text>
</comment>
<dbReference type="GO" id="GO:0005351">
    <property type="term" value="F:carbohydrate:proton symporter activity"/>
    <property type="evidence" value="ECO:0007669"/>
    <property type="project" value="TreeGrafter"/>
</dbReference>
<dbReference type="OrthoDB" id="6339427at2759"/>
<evidence type="ECO:0000256" key="7">
    <source>
        <dbReference type="SAM" id="MobiDB-lite"/>
    </source>
</evidence>
<dbReference type="GO" id="GO:0016020">
    <property type="term" value="C:membrane"/>
    <property type="evidence" value="ECO:0007669"/>
    <property type="project" value="UniProtKB-SubCell"/>
</dbReference>
<dbReference type="PROSITE" id="PS50850">
    <property type="entry name" value="MFS"/>
    <property type="match status" value="1"/>
</dbReference>
<feature type="compositionally biased region" description="Basic and acidic residues" evidence="7">
    <location>
        <begin position="455"/>
        <end position="483"/>
    </location>
</feature>
<organism evidence="10 11">
    <name type="scientific">Colletotrichum karsti</name>
    <dbReference type="NCBI Taxonomy" id="1095194"/>
    <lineage>
        <taxon>Eukaryota</taxon>
        <taxon>Fungi</taxon>
        <taxon>Dikarya</taxon>
        <taxon>Ascomycota</taxon>
        <taxon>Pezizomycotina</taxon>
        <taxon>Sordariomycetes</taxon>
        <taxon>Hypocreomycetidae</taxon>
        <taxon>Glomerellales</taxon>
        <taxon>Glomerellaceae</taxon>
        <taxon>Colletotrichum</taxon>
        <taxon>Colletotrichum boninense species complex</taxon>
    </lineage>
</organism>
<feature type="transmembrane region" description="Helical" evidence="8">
    <location>
        <begin position="375"/>
        <end position="395"/>
    </location>
</feature>
<feature type="transmembrane region" description="Helical" evidence="8">
    <location>
        <begin position="174"/>
        <end position="195"/>
    </location>
</feature>
<keyword evidence="6 8" id="KW-0472">Membrane</keyword>
<feature type="transmembrane region" description="Helical" evidence="8">
    <location>
        <begin position="407"/>
        <end position="427"/>
    </location>
</feature>
<sequence>MWLQHAQGKALAASITFACGIGFASFGFGQGVFGAFLGNESFIKTFNNPNPTLQGHITATYDLGCFFGAIFTMIWGGKLGSRKTILLGCTVLIIGAVLQAASYHVAQMIIGRLVGGVGNGMNTAAIPVWQSETAAAHQRGRIMVLQLALNQVGNVTANWLNYGMTFIASNSVSWRFPIAFQCFFAFLTMVLIPWLPDSPRWLAMQDRTEEALQVIRRLGGTNRTEEQNLELLNRIRENVAHEMSVGKVNFKSFFKRDSLHTTRRVLLGAGTQFMQQWSGVNAIVYYLPVVFASLGLSRNLPLFIENFGRKQLMFWGAIAQSFCFCLVTIGLGIGGKQWESVAVAFIFGYFTAFGSSWIAIPWMYPAEINTQRMRIAGAGISTATNWINNYVVVLITPVGISNLGWKFYLMFAVFNAAFVPVVQLFYVETARMSLEQIDQIFEKKTVGSDGSLGREGSERVASQEDEEKEPRASHVSVRENPEP</sequence>
<evidence type="ECO:0000256" key="5">
    <source>
        <dbReference type="ARBA" id="ARBA00022989"/>
    </source>
</evidence>
<evidence type="ECO:0000256" key="3">
    <source>
        <dbReference type="ARBA" id="ARBA00022448"/>
    </source>
</evidence>
<dbReference type="PRINTS" id="PR00171">
    <property type="entry name" value="SUGRTRNSPORT"/>
</dbReference>
<evidence type="ECO:0000313" key="11">
    <source>
        <dbReference type="Proteomes" id="UP000781932"/>
    </source>
</evidence>
<reference evidence="10" key="2">
    <citation type="submission" date="2020-11" db="EMBL/GenBank/DDBJ databases">
        <title>Whole genome sequencing of Colletotrichum sp.</title>
        <authorList>
            <person name="Li H."/>
        </authorList>
    </citation>
    <scope>NUCLEOTIDE SEQUENCE</scope>
    <source>
        <strain evidence="10">CkLH20</strain>
    </source>
</reference>
<dbReference type="InterPro" id="IPR036259">
    <property type="entry name" value="MFS_trans_sf"/>
</dbReference>
<protein>
    <recommendedName>
        <fullName evidence="9">Major facilitator superfamily (MFS) profile domain-containing protein</fullName>
    </recommendedName>
</protein>
<keyword evidence="5 8" id="KW-1133">Transmembrane helix</keyword>
<dbReference type="EMBL" id="JAATWM020000020">
    <property type="protein sequence ID" value="KAF9875672.1"/>
    <property type="molecule type" value="Genomic_DNA"/>
</dbReference>